<name>A0A516X8W4_9ACTN</name>
<keyword evidence="1" id="KW-1133">Transmembrane helix</keyword>
<keyword evidence="3" id="KW-1185">Reference proteome</keyword>
<accession>A0A516X8W4</accession>
<feature type="transmembrane region" description="Helical" evidence="1">
    <location>
        <begin position="61"/>
        <end position="82"/>
    </location>
</feature>
<evidence type="ECO:0000313" key="3">
    <source>
        <dbReference type="Proteomes" id="UP000317344"/>
    </source>
</evidence>
<dbReference type="EMBL" id="CP041766">
    <property type="protein sequence ID" value="QDQ99515.1"/>
    <property type="molecule type" value="Genomic_DNA"/>
</dbReference>
<keyword evidence="1" id="KW-0472">Membrane</keyword>
<feature type="transmembrane region" description="Helical" evidence="1">
    <location>
        <begin position="31"/>
        <end position="52"/>
    </location>
</feature>
<dbReference type="RefSeq" id="WP_143910918.1">
    <property type="nucleotide sequence ID" value="NZ_CP041766.1"/>
</dbReference>
<dbReference type="OrthoDB" id="4483605at2"/>
<keyword evidence="1" id="KW-0812">Transmembrane</keyword>
<reference evidence="2 3" key="2">
    <citation type="submission" date="2019-07" db="EMBL/GenBank/DDBJ databases">
        <authorList>
            <person name="Huang Y."/>
        </authorList>
    </citation>
    <scope>NUCLEOTIDE SEQUENCE [LARGE SCALE GENOMIC DNA]</scope>
    <source>
        <strain evidence="2 3">HY188</strain>
        <plasmid evidence="2 3">unnamed</plasmid>
    </source>
</reference>
<dbReference type="KEGG" id="toy:FO059_18130"/>
<sequence length="206" mass="21396">MFTAGVAVAAAVLNLVSATSARYDDGWSPPILLGLLSLAATLAYGAGIHALAMRCTSWNRAWLLIIAVTAAAAALAAAAHRASGTVSDWTLRWAAAPVIAVGVVLGLVGGALVRVGGGLLVIEELGRMVIDGATTRTLWLLAAGVGLWLFGHWHHAAKHSLWRSSLGLKAFSLPGLHRLAPIATNHRPRRPGRGDSGWIYDAPPAA</sequence>
<evidence type="ECO:0000313" key="2">
    <source>
        <dbReference type="EMBL" id="QDQ99515.1"/>
    </source>
</evidence>
<evidence type="ECO:0000256" key="1">
    <source>
        <dbReference type="SAM" id="Phobius"/>
    </source>
</evidence>
<keyword evidence="2" id="KW-0614">Plasmid</keyword>
<dbReference type="Proteomes" id="UP000317344">
    <property type="component" value="Plasmid unnamed"/>
</dbReference>
<geneLocation type="plasmid" evidence="2">
    <name>unnamed</name>
</geneLocation>
<dbReference type="AlphaFoldDB" id="A0A516X8W4"/>
<reference evidence="2 3" key="1">
    <citation type="submission" date="2019-07" db="EMBL/GenBank/DDBJ databases">
        <title>Tomitella cavernea sp. nov., an actinomycete isolated from soil.</title>
        <authorList>
            <person name="Cheng J."/>
        </authorList>
    </citation>
    <scope>NUCLEOTIDE SEQUENCE [LARGE SCALE GENOMIC DNA]</scope>
    <source>
        <strain evidence="2 3">HY188</strain>
        <plasmid evidence="2 3">unnamed</plasmid>
    </source>
</reference>
<organism evidence="2 3">
    <name type="scientific">Tomitella fengzijianii</name>
    <dbReference type="NCBI Taxonomy" id="2597660"/>
    <lineage>
        <taxon>Bacteria</taxon>
        <taxon>Bacillati</taxon>
        <taxon>Actinomycetota</taxon>
        <taxon>Actinomycetes</taxon>
        <taxon>Mycobacteriales</taxon>
        <taxon>Tomitella</taxon>
    </lineage>
</organism>
<gene>
    <name evidence="2" type="ORF">FO059_18130</name>
</gene>
<protein>
    <submittedName>
        <fullName evidence="2">Uncharacterized protein</fullName>
    </submittedName>
</protein>
<feature type="transmembrane region" description="Helical" evidence="1">
    <location>
        <begin position="94"/>
        <end position="117"/>
    </location>
</feature>
<proteinExistence type="predicted"/>
<feature type="transmembrane region" description="Helical" evidence="1">
    <location>
        <begin position="138"/>
        <end position="156"/>
    </location>
</feature>